<dbReference type="InterPro" id="IPR036864">
    <property type="entry name" value="Zn2-C6_fun-type_DNA-bd_sf"/>
</dbReference>
<dbReference type="SMART" id="SM00066">
    <property type="entry name" value="GAL4"/>
    <property type="match status" value="2"/>
</dbReference>
<dbReference type="CDD" id="cd12148">
    <property type="entry name" value="fungal_TF_MHR"/>
    <property type="match status" value="1"/>
</dbReference>
<dbReference type="CDD" id="cd00067">
    <property type="entry name" value="GAL4"/>
    <property type="match status" value="2"/>
</dbReference>
<accession>A0A6A6X680</accession>
<sequence length="644" mass="72645">MQIREVQTCLRCRESKRRCDKTKPTCARCQNAGVVCLYDTPSSSDASIVSESPISDQLSDLTLSNFNSLPTTPLEPRGSADAKQLHDKVVRRRDRACLSCTRCHRLKVKCDKKQPCCGRCSRSGYERTCIYTHRAQKPSEPEGVASPVVLAGEDPEIVVTTWFLRHRGYSHWQTLISRLEALSKLGSSPFDMAVREHMEGNCDSDLILPGNFPFGSPDSARYSSLESVHALIRSSSLERQSYVDRYLELYQAIFPVLDTDTFQIEIADFWAAPSKADLCWLAQYLVVLGLGAFAKSRDSKLACEFFFASEACIAKTPFMFRPTMSNIRALCLMVIAKQVANATCWALDSCWNVMGVVVRLAVMMALHHDWLPEYNSQNIRRERQLRKRLWTIIVYIDIQMSLITGQPSLLPHEAILSTGEGFESQTRQGTLDDCWDSVLPKSFPIIFHFLSRINSSFGQISFDEVLQYNMELRQTMCHVAVLKGHEILRLTLDIFFRRALMVLHRSHAMDIQAPVLYPTSYWSSLECSLAVLFHHREVSQNTYPQHIDLVGRPFMLDFFAAAFTACIHLLRTDVPLAATLTSEGMIPPRQTILDTLSNSLVILSKEQNRALCFRTGFGLLSAIFAQIPGASNNSGDLTQISDSY</sequence>
<evidence type="ECO:0000256" key="2">
    <source>
        <dbReference type="ARBA" id="ARBA00022723"/>
    </source>
</evidence>
<evidence type="ECO:0000259" key="4">
    <source>
        <dbReference type="PROSITE" id="PS50048"/>
    </source>
</evidence>
<dbReference type="OrthoDB" id="4337792at2759"/>
<keyword evidence="2" id="KW-0479">Metal-binding</keyword>
<dbReference type="PANTHER" id="PTHR31001">
    <property type="entry name" value="UNCHARACTERIZED TRANSCRIPTIONAL REGULATORY PROTEIN"/>
    <property type="match status" value="1"/>
</dbReference>
<feature type="domain" description="Zn(2)-C6 fungal-type" evidence="4">
    <location>
        <begin position="8"/>
        <end position="38"/>
    </location>
</feature>
<organism evidence="5 6">
    <name type="scientific">Melanomma pulvis-pyrius CBS 109.77</name>
    <dbReference type="NCBI Taxonomy" id="1314802"/>
    <lineage>
        <taxon>Eukaryota</taxon>
        <taxon>Fungi</taxon>
        <taxon>Dikarya</taxon>
        <taxon>Ascomycota</taxon>
        <taxon>Pezizomycotina</taxon>
        <taxon>Dothideomycetes</taxon>
        <taxon>Pleosporomycetidae</taxon>
        <taxon>Pleosporales</taxon>
        <taxon>Melanommataceae</taxon>
        <taxon>Melanomma</taxon>
    </lineage>
</organism>
<evidence type="ECO:0000256" key="1">
    <source>
        <dbReference type="ARBA" id="ARBA00004123"/>
    </source>
</evidence>
<dbReference type="InterPro" id="IPR050613">
    <property type="entry name" value="Sec_Metabolite_Reg"/>
</dbReference>
<evidence type="ECO:0000313" key="5">
    <source>
        <dbReference type="EMBL" id="KAF2791819.1"/>
    </source>
</evidence>
<dbReference type="GO" id="GO:0008270">
    <property type="term" value="F:zinc ion binding"/>
    <property type="evidence" value="ECO:0007669"/>
    <property type="project" value="InterPro"/>
</dbReference>
<dbReference type="SUPFAM" id="SSF57701">
    <property type="entry name" value="Zn2/Cys6 DNA-binding domain"/>
    <property type="match status" value="2"/>
</dbReference>
<comment type="subcellular location">
    <subcellularLocation>
        <location evidence="1">Nucleus</location>
    </subcellularLocation>
</comment>
<dbReference type="GO" id="GO:0006351">
    <property type="term" value="P:DNA-templated transcription"/>
    <property type="evidence" value="ECO:0007669"/>
    <property type="project" value="InterPro"/>
</dbReference>
<dbReference type="Pfam" id="PF04082">
    <property type="entry name" value="Fungal_trans"/>
    <property type="match status" value="1"/>
</dbReference>
<reference evidence="5" key="1">
    <citation type="journal article" date="2020" name="Stud. Mycol.">
        <title>101 Dothideomycetes genomes: a test case for predicting lifestyles and emergence of pathogens.</title>
        <authorList>
            <person name="Haridas S."/>
            <person name="Albert R."/>
            <person name="Binder M."/>
            <person name="Bloem J."/>
            <person name="Labutti K."/>
            <person name="Salamov A."/>
            <person name="Andreopoulos B."/>
            <person name="Baker S."/>
            <person name="Barry K."/>
            <person name="Bills G."/>
            <person name="Bluhm B."/>
            <person name="Cannon C."/>
            <person name="Castanera R."/>
            <person name="Culley D."/>
            <person name="Daum C."/>
            <person name="Ezra D."/>
            <person name="Gonzalez J."/>
            <person name="Henrissat B."/>
            <person name="Kuo A."/>
            <person name="Liang C."/>
            <person name="Lipzen A."/>
            <person name="Lutzoni F."/>
            <person name="Magnuson J."/>
            <person name="Mondo S."/>
            <person name="Nolan M."/>
            <person name="Ohm R."/>
            <person name="Pangilinan J."/>
            <person name="Park H.-J."/>
            <person name="Ramirez L."/>
            <person name="Alfaro M."/>
            <person name="Sun H."/>
            <person name="Tritt A."/>
            <person name="Yoshinaga Y."/>
            <person name="Zwiers L.-H."/>
            <person name="Turgeon B."/>
            <person name="Goodwin S."/>
            <person name="Spatafora J."/>
            <person name="Crous P."/>
            <person name="Grigoriev I."/>
        </authorList>
    </citation>
    <scope>NUCLEOTIDE SEQUENCE</scope>
    <source>
        <strain evidence="5">CBS 109.77</strain>
    </source>
</reference>
<protein>
    <recommendedName>
        <fullName evidence="4">Zn(2)-C6 fungal-type domain-containing protein</fullName>
    </recommendedName>
</protein>
<evidence type="ECO:0000313" key="6">
    <source>
        <dbReference type="Proteomes" id="UP000799757"/>
    </source>
</evidence>
<evidence type="ECO:0000256" key="3">
    <source>
        <dbReference type="ARBA" id="ARBA00023242"/>
    </source>
</evidence>
<feature type="domain" description="Zn(2)-C6 fungal-type" evidence="4">
    <location>
        <begin position="99"/>
        <end position="131"/>
    </location>
</feature>
<dbReference type="AlphaFoldDB" id="A0A6A6X680"/>
<name>A0A6A6X680_9PLEO</name>
<dbReference type="GO" id="GO:0000981">
    <property type="term" value="F:DNA-binding transcription factor activity, RNA polymerase II-specific"/>
    <property type="evidence" value="ECO:0007669"/>
    <property type="project" value="InterPro"/>
</dbReference>
<dbReference type="GO" id="GO:0005634">
    <property type="term" value="C:nucleus"/>
    <property type="evidence" value="ECO:0007669"/>
    <property type="project" value="UniProtKB-SubCell"/>
</dbReference>
<dbReference type="EMBL" id="MU002000">
    <property type="protein sequence ID" value="KAF2791819.1"/>
    <property type="molecule type" value="Genomic_DNA"/>
</dbReference>
<dbReference type="SMART" id="SM00906">
    <property type="entry name" value="Fungal_trans"/>
    <property type="match status" value="1"/>
</dbReference>
<keyword evidence="3" id="KW-0539">Nucleus</keyword>
<dbReference type="InterPro" id="IPR001138">
    <property type="entry name" value="Zn2Cys6_DnaBD"/>
</dbReference>
<gene>
    <name evidence="5" type="ORF">K505DRAFT_248065</name>
</gene>
<dbReference type="Proteomes" id="UP000799757">
    <property type="component" value="Unassembled WGS sequence"/>
</dbReference>
<dbReference type="PANTHER" id="PTHR31001:SF58">
    <property type="entry name" value="ZN(II)2CYS6 TRANSCRIPTION FACTOR (EUROFUNG)"/>
    <property type="match status" value="1"/>
</dbReference>
<dbReference type="GO" id="GO:0003677">
    <property type="term" value="F:DNA binding"/>
    <property type="evidence" value="ECO:0007669"/>
    <property type="project" value="InterPro"/>
</dbReference>
<dbReference type="Gene3D" id="4.10.240.10">
    <property type="entry name" value="Zn(2)-C6 fungal-type DNA-binding domain"/>
    <property type="match status" value="2"/>
</dbReference>
<dbReference type="InterPro" id="IPR007219">
    <property type="entry name" value="XnlR_reg_dom"/>
</dbReference>
<dbReference type="Pfam" id="PF00172">
    <property type="entry name" value="Zn_clus"/>
    <property type="match status" value="2"/>
</dbReference>
<proteinExistence type="predicted"/>
<dbReference type="PROSITE" id="PS50048">
    <property type="entry name" value="ZN2_CY6_FUNGAL_2"/>
    <property type="match status" value="2"/>
</dbReference>
<dbReference type="PROSITE" id="PS00463">
    <property type="entry name" value="ZN2_CY6_FUNGAL_1"/>
    <property type="match status" value="2"/>
</dbReference>
<keyword evidence="6" id="KW-1185">Reference proteome</keyword>